<gene>
    <name evidence="1" type="ORF">RQX22_17995</name>
</gene>
<evidence type="ECO:0008006" key="3">
    <source>
        <dbReference type="Google" id="ProtNLM"/>
    </source>
</evidence>
<keyword evidence="2" id="KW-1185">Reference proteome</keyword>
<evidence type="ECO:0000313" key="1">
    <source>
        <dbReference type="EMBL" id="MDT9600855.1"/>
    </source>
</evidence>
<sequence>MKTLQKFSSIHACTHNLSSQERHLIDRTTYKGRRTAALAEWRNLMV</sequence>
<accession>A0ABU3QBT5</accession>
<protein>
    <recommendedName>
        <fullName evidence="3">Transposase</fullName>
    </recommendedName>
</protein>
<organism evidence="1 2">
    <name type="scientific">Sphingosinicella rhizophila</name>
    <dbReference type="NCBI Taxonomy" id="3050082"/>
    <lineage>
        <taxon>Bacteria</taxon>
        <taxon>Pseudomonadati</taxon>
        <taxon>Pseudomonadota</taxon>
        <taxon>Alphaproteobacteria</taxon>
        <taxon>Sphingomonadales</taxon>
        <taxon>Sphingosinicellaceae</taxon>
        <taxon>Sphingosinicella</taxon>
    </lineage>
</organism>
<dbReference type="RefSeq" id="WP_315728389.1">
    <property type="nucleotide sequence ID" value="NZ_JAVUPU010000013.1"/>
</dbReference>
<evidence type="ECO:0000313" key="2">
    <source>
        <dbReference type="Proteomes" id="UP001259572"/>
    </source>
</evidence>
<name>A0ABU3QBT5_9SPHN</name>
<dbReference type="EMBL" id="JAVUPU010000013">
    <property type="protein sequence ID" value="MDT9600855.1"/>
    <property type="molecule type" value="Genomic_DNA"/>
</dbReference>
<dbReference type="Proteomes" id="UP001259572">
    <property type="component" value="Unassembled WGS sequence"/>
</dbReference>
<reference evidence="1 2" key="1">
    <citation type="submission" date="2023-05" db="EMBL/GenBank/DDBJ databases">
        <authorList>
            <person name="Guo Y."/>
        </authorList>
    </citation>
    <scope>NUCLEOTIDE SEQUENCE [LARGE SCALE GENOMIC DNA]</scope>
    <source>
        <strain evidence="1 2">GR2756</strain>
    </source>
</reference>
<comment type="caution">
    <text evidence="1">The sequence shown here is derived from an EMBL/GenBank/DDBJ whole genome shotgun (WGS) entry which is preliminary data.</text>
</comment>
<proteinExistence type="predicted"/>